<dbReference type="InterPro" id="IPR009492">
    <property type="entry name" value="TniQ"/>
</dbReference>
<dbReference type="Proteomes" id="UP001527099">
    <property type="component" value="Unassembled WGS sequence"/>
</dbReference>
<sequence length="617" mass="71041">MKPYPDEILVSVLARYHDMKGQMHTKPILRDIYGVGHKKTSVDLPSSVGSIISHGIIDSTVDEVIEKCTLFPFYRPFLSESQAAEVYKLMMGDGGSATHLTSGIMPSVVRNSDSLRLCPVCLTDDIQNNGEPYWHREHQLPGMIICSIHEIELITECNECAEPFSHSRTTKGVIVCPLFCRNGHDLSTRCVDKVDDHLLQISRGITDLFQLSQIGKVPSNIRELYLVKLSQLNLCTVNKSIRQKELHSKFLAMFTIDILNKLGVPKPTGQHSWLSRIFRKPRFSFHPLLHTLVIQFLWGGIKLLPSNAKNLPFGIGPWPCLNRMTSHYGELTIKDIKITQCSDTKRPVGSFKCKQCGFHYSRRGPDIVTNDIFTYGRVKDFGQVWRDKADNLLEKGGSIRSIARELHVDSKTVNLYIKKRHTEIAAVESSEQELRRNRFMKSIKDSDMENYDDLKHRNSKDYRWLYKNDREWLKKLLPARPKRLVHQISRVNWNQRDKQLVKEINQAILTLRMGDHKPERITISRIGRTIGKLALLERHLDKLPFCYGLLKVNLETEEQHQIRKIDWAVQKIKQQGDRPVKWKILRYSGIRIISTDVVNGHLYMRIGETIDISPKAA</sequence>
<evidence type="ECO:0000313" key="3">
    <source>
        <dbReference type="EMBL" id="MCY9697587.1"/>
    </source>
</evidence>
<gene>
    <name evidence="3" type="ORF">M5X19_32730</name>
</gene>
<dbReference type="EMBL" id="JAMDMX010000151">
    <property type="protein sequence ID" value="MCY9697587.1"/>
    <property type="molecule type" value="Genomic_DNA"/>
</dbReference>
<protein>
    <submittedName>
        <fullName evidence="3">TnsD family transposase</fullName>
    </submittedName>
</protein>
<dbReference type="RefSeq" id="WP_268618257.1">
    <property type="nucleotide sequence ID" value="NZ_JAMDMX010000151.1"/>
</dbReference>
<dbReference type="InterPro" id="IPR032750">
    <property type="entry name" value="TnsD_C"/>
</dbReference>
<evidence type="ECO:0000259" key="1">
    <source>
        <dbReference type="Pfam" id="PF06527"/>
    </source>
</evidence>
<comment type="caution">
    <text evidence="3">The sequence shown here is derived from an EMBL/GenBank/DDBJ whole genome shotgun (WGS) entry which is preliminary data.</text>
</comment>
<accession>A0ABT4GN28</accession>
<dbReference type="Pfam" id="PF15978">
    <property type="entry name" value="TnsD"/>
    <property type="match status" value="1"/>
</dbReference>
<name>A0ABT4GN28_9BACL</name>
<evidence type="ECO:0000259" key="2">
    <source>
        <dbReference type="Pfam" id="PF15978"/>
    </source>
</evidence>
<feature type="domain" description="Transposon Tn7 transposition protein TnsD C-terminal" evidence="2">
    <location>
        <begin position="208"/>
        <end position="546"/>
    </location>
</feature>
<evidence type="ECO:0000313" key="4">
    <source>
        <dbReference type="Proteomes" id="UP001527099"/>
    </source>
</evidence>
<keyword evidence="4" id="KW-1185">Reference proteome</keyword>
<reference evidence="3 4" key="1">
    <citation type="submission" date="2022-05" db="EMBL/GenBank/DDBJ databases">
        <title>Genome Sequencing of Bee-Associated Microbes.</title>
        <authorList>
            <person name="Dunlap C."/>
        </authorList>
    </citation>
    <scope>NUCLEOTIDE SEQUENCE [LARGE SCALE GENOMIC DNA]</scope>
    <source>
        <strain evidence="3 4">NRRL B-14421</strain>
    </source>
</reference>
<dbReference type="Pfam" id="PF06527">
    <property type="entry name" value="TniQ"/>
    <property type="match status" value="1"/>
</dbReference>
<proteinExistence type="predicted"/>
<organism evidence="3 4">
    <name type="scientific">Paenibacillus alginolyticus</name>
    <dbReference type="NCBI Taxonomy" id="59839"/>
    <lineage>
        <taxon>Bacteria</taxon>
        <taxon>Bacillati</taxon>
        <taxon>Bacillota</taxon>
        <taxon>Bacilli</taxon>
        <taxon>Bacillales</taxon>
        <taxon>Paenibacillaceae</taxon>
        <taxon>Paenibacillus</taxon>
    </lineage>
</organism>
<feature type="domain" description="TniQ" evidence="1">
    <location>
        <begin position="2"/>
        <end position="153"/>
    </location>
</feature>